<dbReference type="SUPFAM" id="SSF53756">
    <property type="entry name" value="UDP-Glycosyltransferase/glycogen phosphorylase"/>
    <property type="match status" value="1"/>
</dbReference>
<dbReference type="EMBL" id="CAJVSB020000875">
    <property type="protein sequence ID" value="CAH2075727.1"/>
    <property type="molecule type" value="Genomic_DNA"/>
</dbReference>
<dbReference type="Pfam" id="PF00201">
    <property type="entry name" value="UDPGT"/>
    <property type="match status" value="1"/>
</dbReference>
<evidence type="ECO:0000313" key="7">
    <source>
        <dbReference type="Proteomes" id="UP000836841"/>
    </source>
</evidence>
<evidence type="ECO:0000256" key="1">
    <source>
        <dbReference type="ARBA" id="ARBA00009995"/>
    </source>
</evidence>
<dbReference type="AlphaFoldDB" id="A0AAU9T345"/>
<reference evidence="6 7" key="1">
    <citation type="submission" date="2022-03" db="EMBL/GenBank/DDBJ databases">
        <authorList>
            <person name="Nunn A."/>
            <person name="Chopra R."/>
            <person name="Nunn A."/>
            <person name="Contreras Garrido A."/>
        </authorList>
    </citation>
    <scope>NUCLEOTIDE SEQUENCE [LARGE SCALE GENOMIC DNA]</scope>
</reference>
<comment type="caution">
    <text evidence="6">The sequence shown here is derived from an EMBL/GenBank/DDBJ whole genome shotgun (WGS) entry which is preliminary data.</text>
</comment>
<feature type="non-terminal residue" evidence="6">
    <location>
        <position position="1"/>
    </location>
</feature>
<evidence type="ECO:0000256" key="4">
    <source>
        <dbReference type="RuleBase" id="RU003718"/>
    </source>
</evidence>
<proteinExistence type="inferred from homology"/>
<dbReference type="Proteomes" id="UP000836841">
    <property type="component" value="Unassembled WGS sequence"/>
</dbReference>
<evidence type="ECO:0000256" key="2">
    <source>
        <dbReference type="ARBA" id="ARBA00022676"/>
    </source>
</evidence>
<dbReference type="Gene3D" id="3.40.50.2000">
    <property type="entry name" value="Glycogen Phosphorylase B"/>
    <property type="match status" value="2"/>
</dbReference>
<comment type="similarity">
    <text evidence="1 4">Belongs to the UDP-glycosyltransferase family.</text>
</comment>
<dbReference type="EC" id="2.4.1.-" evidence="5"/>
<dbReference type="InterPro" id="IPR002213">
    <property type="entry name" value="UDP_glucos_trans"/>
</dbReference>
<organism evidence="6 7">
    <name type="scientific">Thlaspi arvense</name>
    <name type="common">Field penny-cress</name>
    <dbReference type="NCBI Taxonomy" id="13288"/>
    <lineage>
        <taxon>Eukaryota</taxon>
        <taxon>Viridiplantae</taxon>
        <taxon>Streptophyta</taxon>
        <taxon>Embryophyta</taxon>
        <taxon>Tracheophyta</taxon>
        <taxon>Spermatophyta</taxon>
        <taxon>Magnoliopsida</taxon>
        <taxon>eudicotyledons</taxon>
        <taxon>Gunneridae</taxon>
        <taxon>Pentapetalae</taxon>
        <taxon>rosids</taxon>
        <taxon>malvids</taxon>
        <taxon>Brassicales</taxon>
        <taxon>Brassicaceae</taxon>
        <taxon>Thlaspideae</taxon>
        <taxon>Thlaspi</taxon>
    </lineage>
</organism>
<sequence>YKYESCLRTLHRQTNGCSVFFYNQLKMESDSRPSKILLLSLLRAGHMVPLFEVARLFAVRGEHVTFITTPANATMLQETVDKDVAAGRHVALHIIPFPSKEVGLPEGIENLVHGKDLDTAAKLHMGTYLLQQQIEQFLDECPPDCIISDVHHPWTTDAAARLRIPRLVFHGTSAFARCLEEAVRRPDSPHLMAKSDYEPFVIPSLPDPITMMRSQLPGFILKPDRYTQLVEQWVDAELRSYGTVVNNFYELGPAYTDLYKKLMGHNVFNLGPVGLIQQNSGEKAQRAHKAVIGEEECLAFLNSKTPSSVLYICFGSACIFPDNQLMEIACGLEASGHNFMWVVFGKDDEKEGEKEKWLPKGEGMIIKGWAPQLLILDHPSVGGFLTHCGWNSVIEGVTAGLPMITWPLYAEHFFNEKLVTQVMGIGVGVGKKNWSQWVWDFPENEVVGRLTIEDAVRRVMDAGDPAAKMVREKARALGKKAREAVEEGGSSYQNLTVLIQELKDREKRG</sequence>
<accession>A0AAU9T345</accession>
<gene>
    <name evidence="6" type="ORF">TAV2_LOCUS22429</name>
</gene>
<dbReference type="PANTHER" id="PTHR48047:SF45">
    <property type="entry name" value="SCOPOLETIN GLUCOSYLTRANSFERASE-LIKE"/>
    <property type="match status" value="1"/>
</dbReference>
<keyword evidence="3 4" id="KW-0808">Transferase</keyword>
<dbReference type="CDD" id="cd03784">
    <property type="entry name" value="GT1_Gtf-like"/>
    <property type="match status" value="1"/>
</dbReference>
<evidence type="ECO:0000256" key="3">
    <source>
        <dbReference type="ARBA" id="ARBA00022679"/>
    </source>
</evidence>
<keyword evidence="2 4" id="KW-0328">Glycosyltransferase</keyword>
<dbReference type="PANTHER" id="PTHR48047">
    <property type="entry name" value="GLYCOSYLTRANSFERASE"/>
    <property type="match status" value="1"/>
</dbReference>
<dbReference type="GO" id="GO:0035251">
    <property type="term" value="F:UDP-glucosyltransferase activity"/>
    <property type="evidence" value="ECO:0007669"/>
    <property type="project" value="TreeGrafter"/>
</dbReference>
<protein>
    <recommendedName>
        <fullName evidence="5">Glycosyltransferase</fullName>
        <ecNumber evidence="5">2.4.1.-</ecNumber>
    </recommendedName>
</protein>
<dbReference type="PROSITE" id="PS00375">
    <property type="entry name" value="UDPGT"/>
    <property type="match status" value="1"/>
</dbReference>
<evidence type="ECO:0000256" key="5">
    <source>
        <dbReference type="RuleBase" id="RU362057"/>
    </source>
</evidence>
<name>A0AAU9T345_THLAR</name>
<dbReference type="FunFam" id="3.40.50.2000:FF:000202">
    <property type="entry name" value="Glycosyltransferase"/>
    <property type="match status" value="1"/>
</dbReference>
<dbReference type="InterPro" id="IPR035595">
    <property type="entry name" value="UDP_glycos_trans_CS"/>
</dbReference>
<keyword evidence="7" id="KW-1185">Reference proteome</keyword>
<evidence type="ECO:0000313" key="6">
    <source>
        <dbReference type="EMBL" id="CAH2075727.1"/>
    </source>
</evidence>